<dbReference type="PROSITE" id="PS50263">
    <property type="entry name" value="CN_HYDROLASE"/>
    <property type="match status" value="1"/>
</dbReference>
<comment type="caution">
    <text evidence="2">The sequence shown here is derived from an EMBL/GenBank/DDBJ whole genome shotgun (WGS) entry which is preliminary data.</text>
</comment>
<dbReference type="InterPro" id="IPR036526">
    <property type="entry name" value="C-N_Hydrolase_sf"/>
</dbReference>
<dbReference type="STRING" id="1230338.MOMA_07616"/>
<sequence>MPKVACVQLNSQTDILANLIQIESAVKTAVSVGVSLVVLPENAFCFGKQSLAAQYFHALHDWCSKISQHYQIHLLAGTLPCPFRPNGMPVASGKFRQTSLLFDPSGDCVARYDKIHLFKATVNDSIASYDEGITFEAGNEPVVAKTVLGNIGMMVCFDLRFASLAIRLRQLGAEILTIPSAFTYATGKAHWQTLLTARALDSQCLTLGAGQTGTHLINDRHRQTWGHSQIINAYGETIGKYLTKPLPNFDALPISQQATSWLDLNENSTNKKPDNYQLINYQLIIADFDNAQQQIWRQNMDLMASLRFDIHNPC</sequence>
<accession>L2F6I7</accession>
<dbReference type="PANTHER" id="PTHR23088:SF27">
    <property type="entry name" value="DEAMINATED GLUTATHIONE AMIDASE"/>
    <property type="match status" value="1"/>
</dbReference>
<name>L2F6I7_9GAMM</name>
<dbReference type="SUPFAM" id="SSF56317">
    <property type="entry name" value="Carbon-nitrogen hydrolase"/>
    <property type="match status" value="1"/>
</dbReference>
<dbReference type="InterPro" id="IPR003010">
    <property type="entry name" value="C-N_Hydrolase"/>
</dbReference>
<keyword evidence="2" id="KW-0808">Transferase</keyword>
<keyword evidence="2" id="KW-0449">Lipoprotein</keyword>
<keyword evidence="3" id="KW-1185">Reference proteome</keyword>
<protein>
    <submittedName>
        <fullName evidence="2">Nitrilase/cyanide hydratase and apolipoprotein N-acyltransferase</fullName>
    </submittedName>
</protein>
<dbReference type="Pfam" id="PF00795">
    <property type="entry name" value="CN_hydrolase"/>
    <property type="match status" value="1"/>
</dbReference>
<organism evidence="2 3">
    <name type="scientific">Moraxella macacae 0408225</name>
    <dbReference type="NCBI Taxonomy" id="1230338"/>
    <lineage>
        <taxon>Bacteria</taxon>
        <taxon>Pseudomonadati</taxon>
        <taxon>Pseudomonadota</taxon>
        <taxon>Gammaproteobacteria</taxon>
        <taxon>Moraxellales</taxon>
        <taxon>Moraxellaceae</taxon>
        <taxon>Moraxella</taxon>
    </lineage>
</organism>
<dbReference type="RefSeq" id="WP_009501967.1">
    <property type="nucleotide sequence ID" value="NZ_ANIN01000002.1"/>
</dbReference>
<dbReference type="EMBL" id="ANIN01000002">
    <property type="protein sequence ID" value="ELA08411.1"/>
    <property type="molecule type" value="Genomic_DNA"/>
</dbReference>
<keyword evidence="2" id="KW-0012">Acyltransferase</keyword>
<dbReference type="GO" id="GO:0016746">
    <property type="term" value="F:acyltransferase activity"/>
    <property type="evidence" value="ECO:0007669"/>
    <property type="project" value="UniProtKB-KW"/>
</dbReference>
<feature type="domain" description="CN hydrolase" evidence="1">
    <location>
        <begin position="2"/>
        <end position="264"/>
    </location>
</feature>
<evidence type="ECO:0000313" key="3">
    <source>
        <dbReference type="Proteomes" id="UP000023795"/>
    </source>
</evidence>
<dbReference type="PATRIC" id="fig|1230338.3.peg.1625"/>
<reference evidence="2 3" key="1">
    <citation type="journal article" date="2013" name="Genome Announc.">
        <title>Genome Sequence of Moraxella macacae 0408225, a Novel Bacterial Species Isolated from a Cynomolgus Macaque with Epistaxis.</title>
        <authorList>
            <person name="Ladner J.T."/>
            <person name="Whitehouse C.A."/>
            <person name="Koroleva G.I."/>
            <person name="Palacios G.F."/>
        </authorList>
    </citation>
    <scope>NUCLEOTIDE SEQUENCE [LARGE SCALE GENOMIC DNA]</scope>
    <source>
        <strain evidence="2 3">0408225</strain>
    </source>
</reference>
<evidence type="ECO:0000313" key="2">
    <source>
        <dbReference type="EMBL" id="ELA08411.1"/>
    </source>
</evidence>
<proteinExistence type="predicted"/>
<dbReference type="Gene3D" id="3.60.110.10">
    <property type="entry name" value="Carbon-nitrogen hydrolase"/>
    <property type="match status" value="1"/>
</dbReference>
<gene>
    <name evidence="2" type="ORF">MOMA_07616</name>
</gene>
<dbReference type="eggNOG" id="COG0388">
    <property type="taxonomic scope" value="Bacteria"/>
</dbReference>
<dbReference type="OrthoDB" id="9811121at2"/>
<dbReference type="PANTHER" id="PTHR23088">
    <property type="entry name" value="NITRILASE-RELATED"/>
    <property type="match status" value="1"/>
</dbReference>
<dbReference type="AlphaFoldDB" id="L2F6I7"/>
<dbReference type="Proteomes" id="UP000023795">
    <property type="component" value="Unassembled WGS sequence"/>
</dbReference>
<evidence type="ECO:0000259" key="1">
    <source>
        <dbReference type="PROSITE" id="PS50263"/>
    </source>
</evidence>